<protein>
    <submittedName>
        <fullName evidence="2">Uncharacterized protein DUF3995</fullName>
    </submittedName>
</protein>
<evidence type="ECO:0000256" key="1">
    <source>
        <dbReference type="SAM" id="Phobius"/>
    </source>
</evidence>
<organism evidence="2 3">
    <name type="scientific">Saccharothrix australiensis</name>
    <dbReference type="NCBI Taxonomy" id="2072"/>
    <lineage>
        <taxon>Bacteria</taxon>
        <taxon>Bacillati</taxon>
        <taxon>Actinomycetota</taxon>
        <taxon>Actinomycetes</taxon>
        <taxon>Pseudonocardiales</taxon>
        <taxon>Pseudonocardiaceae</taxon>
        <taxon>Saccharothrix</taxon>
    </lineage>
</organism>
<proteinExistence type="predicted"/>
<gene>
    <name evidence="2" type="ORF">C8E97_4489</name>
</gene>
<sequence>MGEVALVTVLALLTALVLAAVGALHVVWMFSPWPLRSREEFARRVVGVEGDRLPPPALTAVVVVLLGVAAYLVLGRAGLLPVPGPAWLPVVGTAGLAAVLLLRGVRGLVSSPGKGTEFARLDLRVYSPLCLALAAAAGSLAAWA</sequence>
<feature type="transmembrane region" description="Helical" evidence="1">
    <location>
        <begin position="125"/>
        <end position="143"/>
    </location>
</feature>
<keyword evidence="3" id="KW-1185">Reference proteome</keyword>
<dbReference type="EMBL" id="RBXO01000001">
    <property type="protein sequence ID" value="RKT55802.1"/>
    <property type="molecule type" value="Genomic_DNA"/>
</dbReference>
<keyword evidence="1" id="KW-0812">Transmembrane</keyword>
<dbReference type="Pfam" id="PF13160">
    <property type="entry name" value="DUF3995"/>
    <property type="match status" value="1"/>
</dbReference>
<dbReference type="RefSeq" id="WP_121007458.1">
    <property type="nucleotide sequence ID" value="NZ_RBXO01000001.1"/>
</dbReference>
<name>A0A495W2D5_9PSEU</name>
<keyword evidence="1" id="KW-1133">Transmembrane helix</keyword>
<evidence type="ECO:0000313" key="3">
    <source>
        <dbReference type="Proteomes" id="UP000282084"/>
    </source>
</evidence>
<dbReference type="AlphaFoldDB" id="A0A495W2D5"/>
<feature type="transmembrane region" description="Helical" evidence="1">
    <location>
        <begin position="57"/>
        <end position="74"/>
    </location>
</feature>
<reference evidence="2 3" key="1">
    <citation type="submission" date="2018-10" db="EMBL/GenBank/DDBJ databases">
        <title>Sequencing the genomes of 1000 actinobacteria strains.</title>
        <authorList>
            <person name="Klenk H.-P."/>
        </authorList>
    </citation>
    <scope>NUCLEOTIDE SEQUENCE [LARGE SCALE GENOMIC DNA]</scope>
    <source>
        <strain evidence="2 3">DSM 43800</strain>
    </source>
</reference>
<accession>A0A495W2D5</accession>
<dbReference type="InterPro" id="IPR025058">
    <property type="entry name" value="DUF3995"/>
</dbReference>
<dbReference type="Proteomes" id="UP000282084">
    <property type="component" value="Unassembled WGS sequence"/>
</dbReference>
<feature type="transmembrane region" description="Helical" evidence="1">
    <location>
        <begin position="86"/>
        <end position="105"/>
    </location>
</feature>
<keyword evidence="1" id="KW-0472">Membrane</keyword>
<comment type="caution">
    <text evidence="2">The sequence shown here is derived from an EMBL/GenBank/DDBJ whole genome shotgun (WGS) entry which is preliminary data.</text>
</comment>
<evidence type="ECO:0000313" key="2">
    <source>
        <dbReference type="EMBL" id="RKT55802.1"/>
    </source>
</evidence>